<comment type="caution">
    <text evidence="2">The sequence shown here is derived from an EMBL/GenBank/DDBJ whole genome shotgun (WGS) entry which is preliminary data.</text>
</comment>
<dbReference type="EMBL" id="SHMR01000007">
    <property type="protein sequence ID" value="RZH67019.1"/>
    <property type="molecule type" value="Genomic_DNA"/>
</dbReference>
<dbReference type="SUPFAM" id="SSF53649">
    <property type="entry name" value="Alkaline phosphatase-like"/>
    <property type="match status" value="1"/>
</dbReference>
<evidence type="ECO:0000313" key="3">
    <source>
        <dbReference type="Proteomes" id="UP000292704"/>
    </source>
</evidence>
<organism evidence="2 3">
    <name type="scientific">Natrinema altunense</name>
    <dbReference type="NCBI Taxonomy" id="222984"/>
    <lineage>
        <taxon>Archaea</taxon>
        <taxon>Methanobacteriati</taxon>
        <taxon>Methanobacteriota</taxon>
        <taxon>Stenosarchaea group</taxon>
        <taxon>Halobacteria</taxon>
        <taxon>Halobacteriales</taxon>
        <taxon>Natrialbaceae</taxon>
        <taxon>Natrinema</taxon>
    </lineage>
</organism>
<reference evidence="2 3" key="1">
    <citation type="submission" date="2019-02" db="EMBL/GenBank/DDBJ databases">
        <title>Genome analysis provides insights into bioremediation potentialities and Haloocin production by Natrinema altunense strain 4.1R isolated from Chott Douz in Tunisian desert.</title>
        <authorList>
            <person name="Najjari A."/>
            <person name="Youssef N."/>
            <person name="Ben Dhia O."/>
            <person name="Ferjani R."/>
            <person name="El Hidri D."/>
            <person name="Ouzari H.I."/>
            <person name="Cherif A."/>
        </authorList>
    </citation>
    <scope>NUCLEOTIDE SEQUENCE [LARGE SCALE GENOMIC DNA]</scope>
    <source>
        <strain evidence="2 3">4.1R</strain>
    </source>
</reference>
<dbReference type="Gene3D" id="3.40.720.10">
    <property type="entry name" value="Alkaline Phosphatase, subunit A"/>
    <property type="match status" value="1"/>
</dbReference>
<sequence>MTVVDWLGRSVSYIRSEGVRQGLAISAGEFKQGAAYRLDKRVSGDSIFDYEWDMLVILDACRPDLLEEVAEDYDFLPNEPATIRSKGSGSRTWMDRNFTSEWRSEIENTAYVTGNPYSDDYVNPGQFAHLDEVWRYAWDDDQGTVPARSITDRAIDTARTHNPDRLLVHYMQPHFPSIPDPIGSGIDIETFGKWESVWDDLESGEIATERVWESYRKNLEYVLEDVELLLENVNAENTIISADHGNAFGELGFYGHPPHNPLPCLRRVPWVETYASDENSYEPNEERQTVNVSDSDVESRLEDLGYL</sequence>
<evidence type="ECO:0000313" key="2">
    <source>
        <dbReference type="EMBL" id="RZH67019.1"/>
    </source>
</evidence>
<dbReference type="OrthoDB" id="100846at2157"/>
<dbReference type="RefSeq" id="WP_130171280.1">
    <property type="nucleotide sequence ID" value="NZ_SHMR01000007.1"/>
</dbReference>
<gene>
    <name evidence="2" type="ORF">ELS17_14700</name>
</gene>
<proteinExistence type="predicted"/>
<dbReference type="AlphaFoldDB" id="A0A482XUS0"/>
<dbReference type="InterPro" id="IPR017850">
    <property type="entry name" value="Alkaline_phosphatase_core_sf"/>
</dbReference>
<feature type="region of interest" description="Disordered" evidence="1">
    <location>
        <begin position="277"/>
        <end position="307"/>
    </location>
</feature>
<name>A0A482XUS0_9EURY</name>
<dbReference type="Proteomes" id="UP000292704">
    <property type="component" value="Unassembled WGS sequence"/>
</dbReference>
<evidence type="ECO:0008006" key="4">
    <source>
        <dbReference type="Google" id="ProtNLM"/>
    </source>
</evidence>
<accession>A0A482XUS0</accession>
<protein>
    <recommendedName>
        <fullName evidence="4">Sulfatase N-terminal domain-containing protein</fullName>
    </recommendedName>
</protein>
<feature type="compositionally biased region" description="Basic and acidic residues" evidence="1">
    <location>
        <begin position="297"/>
        <end position="307"/>
    </location>
</feature>
<evidence type="ECO:0000256" key="1">
    <source>
        <dbReference type="SAM" id="MobiDB-lite"/>
    </source>
</evidence>